<accession>A0ABN7UL30</accession>
<dbReference type="EMBL" id="CAJVQB010003539">
    <property type="protein sequence ID" value="CAG8611111.1"/>
    <property type="molecule type" value="Genomic_DNA"/>
</dbReference>
<comment type="caution">
    <text evidence="1">The sequence shown here is derived from an EMBL/GenBank/DDBJ whole genome shotgun (WGS) entry which is preliminary data.</text>
</comment>
<proteinExistence type="predicted"/>
<evidence type="ECO:0000313" key="1">
    <source>
        <dbReference type="EMBL" id="CAG8611111.1"/>
    </source>
</evidence>
<evidence type="ECO:0000313" key="2">
    <source>
        <dbReference type="Proteomes" id="UP000789901"/>
    </source>
</evidence>
<gene>
    <name evidence="1" type="ORF">GMARGA_LOCUS7362</name>
</gene>
<sequence length="131" mass="15540">MTIENFYTSLTSGKEADSYRKRNYIARGLIELDLATSLLAMGITRKVTDLIITEWWNKWHSFFQDEIWLQRCNKEKNSVGKVIDKGGGGDLREGFEDGSRRQKLEDKRWDRFKEKMVLVTEEIEKCRWNKN</sequence>
<keyword evidence="2" id="KW-1185">Reference proteome</keyword>
<dbReference type="Proteomes" id="UP000789901">
    <property type="component" value="Unassembled WGS sequence"/>
</dbReference>
<reference evidence="1 2" key="1">
    <citation type="submission" date="2021-06" db="EMBL/GenBank/DDBJ databases">
        <authorList>
            <person name="Kallberg Y."/>
            <person name="Tangrot J."/>
            <person name="Rosling A."/>
        </authorList>
    </citation>
    <scope>NUCLEOTIDE SEQUENCE [LARGE SCALE GENOMIC DNA]</scope>
    <source>
        <strain evidence="1 2">120-4 pot B 10/14</strain>
    </source>
</reference>
<protein>
    <submittedName>
        <fullName evidence="1">28123_t:CDS:1</fullName>
    </submittedName>
</protein>
<organism evidence="1 2">
    <name type="scientific">Gigaspora margarita</name>
    <dbReference type="NCBI Taxonomy" id="4874"/>
    <lineage>
        <taxon>Eukaryota</taxon>
        <taxon>Fungi</taxon>
        <taxon>Fungi incertae sedis</taxon>
        <taxon>Mucoromycota</taxon>
        <taxon>Glomeromycotina</taxon>
        <taxon>Glomeromycetes</taxon>
        <taxon>Diversisporales</taxon>
        <taxon>Gigasporaceae</taxon>
        <taxon>Gigaspora</taxon>
    </lineage>
</organism>
<name>A0ABN7UL30_GIGMA</name>